<protein>
    <recommendedName>
        <fullName evidence="4">Protein LURP-one-related</fullName>
    </recommendedName>
</protein>
<name>A0A445DEU8_ARAHY</name>
<evidence type="ECO:0000313" key="2">
    <source>
        <dbReference type="EMBL" id="RYR61709.1"/>
    </source>
</evidence>
<evidence type="ECO:0000313" key="3">
    <source>
        <dbReference type="Proteomes" id="UP000289738"/>
    </source>
</evidence>
<dbReference type="SUPFAM" id="SSF54518">
    <property type="entry name" value="Tubby C-terminal domain-like"/>
    <property type="match status" value="1"/>
</dbReference>
<dbReference type="AlphaFoldDB" id="A0A445DEU8"/>
<keyword evidence="3" id="KW-1185">Reference proteome</keyword>
<dbReference type="OrthoDB" id="97518at2759"/>
<comment type="caution">
    <text evidence="2">The sequence shown here is derived from an EMBL/GenBank/DDBJ whole genome shotgun (WGS) entry which is preliminary data.</text>
</comment>
<dbReference type="Proteomes" id="UP000289738">
    <property type="component" value="Chromosome A04"/>
</dbReference>
<dbReference type="PANTHER" id="PTHR31087:SF160">
    <property type="entry name" value="PROTEIN LURP-ONE-RELATED 1-RELATED"/>
    <property type="match status" value="1"/>
</dbReference>
<reference evidence="2 3" key="1">
    <citation type="submission" date="2019-01" db="EMBL/GenBank/DDBJ databases">
        <title>Sequencing of cultivated peanut Arachis hypogaea provides insights into genome evolution and oil improvement.</title>
        <authorList>
            <person name="Chen X."/>
        </authorList>
    </citation>
    <scope>NUCLEOTIDE SEQUENCE [LARGE SCALE GENOMIC DNA]</scope>
    <source>
        <strain evidence="3">cv. Fuhuasheng</strain>
        <tissue evidence="2">Leaves</tissue>
    </source>
</reference>
<dbReference type="EMBL" id="SDMP01000004">
    <property type="protein sequence ID" value="RYR61709.1"/>
    <property type="molecule type" value="Genomic_DNA"/>
</dbReference>
<accession>A0A445DEU8</accession>
<evidence type="ECO:0008006" key="4">
    <source>
        <dbReference type="Google" id="ProtNLM"/>
    </source>
</evidence>
<gene>
    <name evidence="2" type="ORF">Ahy_A04g018911</name>
</gene>
<evidence type="ECO:0000256" key="1">
    <source>
        <dbReference type="ARBA" id="ARBA00005437"/>
    </source>
</evidence>
<dbReference type="InterPro" id="IPR038595">
    <property type="entry name" value="LOR_sf"/>
</dbReference>
<dbReference type="STRING" id="3818.A0A445DEU8"/>
<dbReference type="Pfam" id="PF04525">
    <property type="entry name" value="LOR"/>
    <property type="match status" value="1"/>
</dbReference>
<proteinExistence type="inferred from homology"/>
<organism evidence="2 3">
    <name type="scientific">Arachis hypogaea</name>
    <name type="common">Peanut</name>
    <dbReference type="NCBI Taxonomy" id="3818"/>
    <lineage>
        <taxon>Eukaryota</taxon>
        <taxon>Viridiplantae</taxon>
        <taxon>Streptophyta</taxon>
        <taxon>Embryophyta</taxon>
        <taxon>Tracheophyta</taxon>
        <taxon>Spermatophyta</taxon>
        <taxon>Magnoliopsida</taxon>
        <taxon>eudicotyledons</taxon>
        <taxon>Gunneridae</taxon>
        <taxon>Pentapetalae</taxon>
        <taxon>rosids</taxon>
        <taxon>fabids</taxon>
        <taxon>Fabales</taxon>
        <taxon>Fabaceae</taxon>
        <taxon>Papilionoideae</taxon>
        <taxon>50 kb inversion clade</taxon>
        <taxon>dalbergioids sensu lato</taxon>
        <taxon>Dalbergieae</taxon>
        <taxon>Pterocarpus clade</taxon>
        <taxon>Arachis</taxon>
    </lineage>
</organism>
<dbReference type="InterPro" id="IPR025659">
    <property type="entry name" value="Tubby-like_C"/>
</dbReference>
<sequence length="245" mass="27745">MNDICATLNHYPTQFNSIISQICATHIIRTSNIVIIMSKSPTSSSSPPSATAIINHQYCVPHEVDLIITKQVTFGGDDNFTVTDINKNVVFTVMGPLATFVMPRKERFLRDARGNTVLRLRKAIGDDIWKAYRGESTEQRDLIFSRRQPPPFQLKANMGVFLANNTTQVCDFKILKQNSFGQSWLVCIGESDNVVAQITHEVFTWFSRKKFMVKVYPNIDYAFIVALTVTLEYHLSHSDLAKFSS</sequence>
<comment type="similarity">
    <text evidence="1">Belongs to the LOR family.</text>
</comment>
<dbReference type="InterPro" id="IPR007612">
    <property type="entry name" value="LOR"/>
</dbReference>
<dbReference type="Gene3D" id="2.40.160.200">
    <property type="entry name" value="LURP1-related"/>
    <property type="match status" value="1"/>
</dbReference>
<dbReference type="PANTHER" id="PTHR31087">
    <property type="match status" value="1"/>
</dbReference>